<sequence length="110" mass="12363">METESTGDVDKVTEKRMADLLGCTKRALEGRRLRGAIPEGVWMKHGGRIIYSKKRYDEWLESQWIYPLASTSTMARSGSGSCGKVLAEVKPFPTPRHKKASRLHPSFAIK</sequence>
<evidence type="ECO:0000313" key="1">
    <source>
        <dbReference type="EMBL" id="MEN8639650.1"/>
    </source>
</evidence>
<proteinExistence type="predicted"/>
<protein>
    <recommendedName>
        <fullName evidence="3">DNA-binding protein</fullName>
    </recommendedName>
</protein>
<reference evidence="1 2" key="1">
    <citation type="submission" date="2024-05" db="EMBL/GenBank/DDBJ databases">
        <title>Sequence of Lycoming College course isolates.</title>
        <authorList>
            <person name="Reigle C.A."/>
            <person name="Newman J.D."/>
        </authorList>
    </citation>
    <scope>NUCLEOTIDE SEQUENCE [LARGE SCALE GENOMIC DNA]</scope>
    <source>
        <strain evidence="1 2">CAR-09</strain>
    </source>
</reference>
<evidence type="ECO:0000313" key="2">
    <source>
        <dbReference type="Proteomes" id="UP001424532"/>
    </source>
</evidence>
<gene>
    <name evidence="1" type="ORF">ABFE88_08320</name>
</gene>
<evidence type="ECO:0008006" key="3">
    <source>
        <dbReference type="Google" id="ProtNLM"/>
    </source>
</evidence>
<organism evidence="1 2">
    <name type="scientific">Pseudomonas sichuanensis</name>
    <dbReference type="NCBI Taxonomy" id="2213015"/>
    <lineage>
        <taxon>Bacteria</taxon>
        <taxon>Pseudomonadati</taxon>
        <taxon>Pseudomonadota</taxon>
        <taxon>Gammaproteobacteria</taxon>
        <taxon>Pseudomonadales</taxon>
        <taxon>Pseudomonadaceae</taxon>
        <taxon>Pseudomonas</taxon>
    </lineage>
</organism>
<dbReference type="Proteomes" id="UP001424532">
    <property type="component" value="Unassembled WGS sequence"/>
</dbReference>
<dbReference type="EMBL" id="JBDLYL010000006">
    <property type="protein sequence ID" value="MEN8639650.1"/>
    <property type="molecule type" value="Genomic_DNA"/>
</dbReference>
<keyword evidence="2" id="KW-1185">Reference proteome</keyword>
<name>A0ABV0DD17_9PSED</name>
<accession>A0ABV0DD17</accession>
<dbReference type="RefSeq" id="WP_223811820.1">
    <property type="nucleotide sequence ID" value="NZ_JAOCDS010000014.1"/>
</dbReference>
<comment type="caution">
    <text evidence="1">The sequence shown here is derived from an EMBL/GenBank/DDBJ whole genome shotgun (WGS) entry which is preliminary data.</text>
</comment>